<reference evidence="2" key="1">
    <citation type="submission" date="2020-05" db="EMBL/GenBank/DDBJ databases">
        <authorList>
            <person name="Chiriac C."/>
            <person name="Salcher M."/>
            <person name="Ghai R."/>
            <person name="Kavagutti S V."/>
        </authorList>
    </citation>
    <scope>NUCLEOTIDE SEQUENCE</scope>
</reference>
<evidence type="ECO:0000313" key="1">
    <source>
        <dbReference type="EMBL" id="CAB4898539.1"/>
    </source>
</evidence>
<dbReference type="SUPFAM" id="SSF141694">
    <property type="entry name" value="AF2212/PG0164-like"/>
    <property type="match status" value="1"/>
</dbReference>
<dbReference type="EMBL" id="CAFBMC010000037">
    <property type="protein sequence ID" value="CAB4898539.1"/>
    <property type="molecule type" value="Genomic_DNA"/>
</dbReference>
<dbReference type="AlphaFoldDB" id="A0A6J7S2X1"/>
<dbReference type="Gene3D" id="2.40.30.100">
    <property type="entry name" value="AF2212/PG0164-like"/>
    <property type="match status" value="1"/>
</dbReference>
<dbReference type="Pfam" id="PF08922">
    <property type="entry name" value="DUF1905"/>
    <property type="match status" value="1"/>
</dbReference>
<organism evidence="2">
    <name type="scientific">freshwater metagenome</name>
    <dbReference type="NCBI Taxonomy" id="449393"/>
    <lineage>
        <taxon>unclassified sequences</taxon>
        <taxon>metagenomes</taxon>
        <taxon>ecological metagenomes</taxon>
    </lineage>
</organism>
<sequence length="98" mass="10919">MDFSFSGEIWIFAGGGSWYFITLPHDLADEIQARSAGQTRGFGSIRVQAQIGTTTWSTSLFRDKKSASYILPLKKEVRLSQKLKAGQSVKVKFSLTEL</sequence>
<gene>
    <name evidence="1" type="ORF">UFOPK3495_00831</name>
    <name evidence="2" type="ORF">UFOPK4237_00315</name>
</gene>
<protein>
    <submittedName>
        <fullName evidence="2">Unannotated protein</fullName>
    </submittedName>
</protein>
<proteinExistence type="predicted"/>
<evidence type="ECO:0000313" key="2">
    <source>
        <dbReference type="EMBL" id="CAB5035467.1"/>
    </source>
</evidence>
<dbReference type="EMBL" id="CAFBPZ010000011">
    <property type="protein sequence ID" value="CAB5035467.1"/>
    <property type="molecule type" value="Genomic_DNA"/>
</dbReference>
<name>A0A6J7S2X1_9ZZZZ</name>
<accession>A0A6J7S2X1</accession>
<dbReference type="InterPro" id="IPR015018">
    <property type="entry name" value="DUF1905"/>
</dbReference>
<dbReference type="InterPro" id="IPR037079">
    <property type="entry name" value="AF2212/PG0164-like_sf"/>
</dbReference>